<feature type="region of interest" description="Disordered" evidence="1">
    <location>
        <begin position="177"/>
        <end position="225"/>
    </location>
</feature>
<dbReference type="InterPro" id="IPR018960">
    <property type="entry name" value="DUF1990"/>
</dbReference>
<feature type="domain" description="DUF1990" evidence="2">
    <location>
        <begin position="10"/>
        <end position="166"/>
    </location>
</feature>
<evidence type="ECO:0000313" key="4">
    <source>
        <dbReference type="Proteomes" id="UP001166784"/>
    </source>
</evidence>
<protein>
    <submittedName>
        <fullName evidence="3">DUF1990 domain-containing protein</fullName>
    </submittedName>
</protein>
<comment type="caution">
    <text evidence="3">The sequence shown here is derived from an EMBL/GenBank/DDBJ whole genome shotgun (WGS) entry which is preliminary data.</text>
</comment>
<dbReference type="PANTHER" id="PTHR34202">
    <property type="entry name" value="UPF0548 PROTEIN"/>
    <property type="match status" value="1"/>
</dbReference>
<organism evidence="3 4">
    <name type="scientific">Streptomyces marispadix</name>
    <dbReference type="NCBI Taxonomy" id="2922868"/>
    <lineage>
        <taxon>Bacteria</taxon>
        <taxon>Bacillati</taxon>
        <taxon>Actinomycetota</taxon>
        <taxon>Actinomycetes</taxon>
        <taxon>Kitasatosporales</taxon>
        <taxon>Streptomycetaceae</taxon>
        <taxon>Streptomyces</taxon>
    </lineage>
</organism>
<feature type="compositionally biased region" description="Basic and acidic residues" evidence="1">
    <location>
        <begin position="216"/>
        <end position="225"/>
    </location>
</feature>
<dbReference type="RefSeq" id="WP_241056960.1">
    <property type="nucleotide sequence ID" value="NZ_JAKWJU010000002.1"/>
</dbReference>
<reference evidence="3" key="2">
    <citation type="journal article" date="2023" name="Int. J. Syst. Evol. Microbiol.">
        <title>Streptomyces marispadix sp. nov., isolated from marine beach sediment of the Northern Coast of Portugal.</title>
        <authorList>
            <person name="dos Santos J.D.N."/>
            <person name="Vitorino I.R."/>
            <person name="Kallscheuer N."/>
            <person name="Srivastava A."/>
            <person name="Krautwurst S."/>
            <person name="Marz M."/>
            <person name="Jogler C."/>
            <person name="Lobo Da Cunha A."/>
            <person name="Catita J."/>
            <person name="Goncalves H."/>
            <person name="Gonzalez I."/>
            <person name="Reyes F."/>
            <person name="Lage O.M."/>
        </authorList>
    </citation>
    <scope>NUCLEOTIDE SEQUENCE</scope>
    <source>
        <strain evidence="3">M600PL45_2</strain>
    </source>
</reference>
<proteinExistence type="predicted"/>
<sequence length="225" mass="24524">MTRAGQRLNYPGIGATEQEPGEWPAGYRTLRVSDQVGRGDEDFAAAADAVMTWRMHRTAGVRFDTDAKRAVPGAQVVVGLGVGSLRTHAPCRVVWTVERPHRTGWAYGTLPGHPLRGEEAFVVVRDDDGTVRLEVLAFSTPATWVTAAAGPLLRFFQRWYARRTARVLRRIVDEERQALRTAGQGAEPDTDPDMEPDGEPDVEQSGAPDAEPSAGRGDHGKRDAG</sequence>
<feature type="region of interest" description="Disordered" evidence="1">
    <location>
        <begin position="1"/>
        <end position="22"/>
    </location>
</feature>
<keyword evidence="4" id="KW-1185">Reference proteome</keyword>
<reference evidence="3" key="1">
    <citation type="submission" date="2022-03" db="EMBL/GenBank/DDBJ databases">
        <authorList>
            <person name="Santos J.D.N."/>
            <person name="Kallscheuer N."/>
            <person name="Jogler C."/>
            <person name="Lage O.M."/>
        </authorList>
    </citation>
    <scope>NUCLEOTIDE SEQUENCE</scope>
    <source>
        <strain evidence="3">M600PL45_2</strain>
    </source>
</reference>
<dbReference type="EMBL" id="JAKWJU010000002">
    <property type="protein sequence ID" value="MCH6158949.1"/>
    <property type="molecule type" value="Genomic_DNA"/>
</dbReference>
<name>A0ABS9SRP6_9ACTN</name>
<evidence type="ECO:0000313" key="3">
    <source>
        <dbReference type="EMBL" id="MCH6158949.1"/>
    </source>
</evidence>
<dbReference type="Proteomes" id="UP001166784">
    <property type="component" value="Unassembled WGS sequence"/>
</dbReference>
<evidence type="ECO:0000259" key="2">
    <source>
        <dbReference type="Pfam" id="PF09348"/>
    </source>
</evidence>
<dbReference type="PANTHER" id="PTHR34202:SF1">
    <property type="entry name" value="UPF0548 PROTEIN"/>
    <property type="match status" value="1"/>
</dbReference>
<feature type="compositionally biased region" description="Acidic residues" evidence="1">
    <location>
        <begin position="188"/>
        <end position="202"/>
    </location>
</feature>
<evidence type="ECO:0000256" key="1">
    <source>
        <dbReference type="SAM" id="MobiDB-lite"/>
    </source>
</evidence>
<dbReference type="Pfam" id="PF09348">
    <property type="entry name" value="DUF1990"/>
    <property type="match status" value="1"/>
</dbReference>
<gene>
    <name evidence="3" type="ORF">MMA15_00500</name>
</gene>
<accession>A0ABS9SRP6</accession>